<protein>
    <submittedName>
        <fullName evidence="1">Uncharacterized protein</fullName>
    </submittedName>
</protein>
<proteinExistence type="predicted"/>
<reference evidence="2" key="1">
    <citation type="submission" date="2016-10" db="EMBL/GenBank/DDBJ databases">
        <authorList>
            <person name="Varghese N."/>
            <person name="Submissions S."/>
        </authorList>
    </citation>
    <scope>NUCLEOTIDE SEQUENCE [LARGE SCALE GENOMIC DNA]</scope>
    <source>
        <strain evidence="2">JCM 10271</strain>
    </source>
</reference>
<dbReference type="STRING" id="93684.SAMN05421853_12710"/>
<dbReference type="RefSeq" id="WP_093016066.1">
    <property type="nucleotide sequence ID" value="NZ_FOXV01000027.1"/>
</dbReference>
<name>A0A1I6ANA0_9RHOB</name>
<dbReference type="AlphaFoldDB" id="A0A1I6ANA0"/>
<evidence type="ECO:0000313" key="1">
    <source>
        <dbReference type="EMBL" id="SFQ70161.1"/>
    </source>
</evidence>
<dbReference type="Proteomes" id="UP000243106">
    <property type="component" value="Unassembled WGS sequence"/>
</dbReference>
<organism evidence="1 2">
    <name type="scientific">Roseivivax halotolerans</name>
    <dbReference type="NCBI Taxonomy" id="93684"/>
    <lineage>
        <taxon>Bacteria</taxon>
        <taxon>Pseudomonadati</taxon>
        <taxon>Pseudomonadota</taxon>
        <taxon>Alphaproteobacteria</taxon>
        <taxon>Rhodobacterales</taxon>
        <taxon>Roseobacteraceae</taxon>
        <taxon>Roseivivax</taxon>
    </lineage>
</organism>
<dbReference type="EMBL" id="FOXV01000027">
    <property type="protein sequence ID" value="SFQ70161.1"/>
    <property type="molecule type" value="Genomic_DNA"/>
</dbReference>
<evidence type="ECO:0000313" key="2">
    <source>
        <dbReference type="Proteomes" id="UP000243106"/>
    </source>
</evidence>
<sequence>MSFDWCKFLNETVTTPTGKRWLATAGGWADEKIQPFSLGEARNFVVKEERKDNCPIDPRKIVGTSHGAYNQGMTWRQFLGAGKKISTKLDVLELRPEYYDDPLAFDNDPNNKYGTPDGWHLAEIDSDLFITEGNHRSVVAKFRAHEDGVTSQRVYSVLSLTVSEDAMRAYDRLQAAYLPGERDGGPQRRLISDTNGVKVYQIRVRCGLHVFGGAPLKEMEVHEAAEFVSNRNRLRKKVFDFFPDLYQKVFS</sequence>
<keyword evidence="2" id="KW-1185">Reference proteome</keyword>
<accession>A0A1I6ANA0</accession>
<gene>
    <name evidence="1" type="ORF">SAMN05421853_12710</name>
</gene>